<keyword evidence="2" id="KW-0238">DNA-binding</keyword>
<dbReference type="GO" id="GO:0003700">
    <property type="term" value="F:DNA-binding transcription factor activity"/>
    <property type="evidence" value="ECO:0007669"/>
    <property type="project" value="TreeGrafter"/>
</dbReference>
<proteinExistence type="predicted"/>
<keyword evidence="1" id="KW-0805">Transcription regulation</keyword>
<dbReference type="SUPFAM" id="SSF47413">
    <property type="entry name" value="lambda repressor-like DNA-binding domains"/>
    <property type="match status" value="1"/>
</dbReference>
<evidence type="ECO:0000256" key="2">
    <source>
        <dbReference type="ARBA" id="ARBA00023125"/>
    </source>
</evidence>
<dbReference type="PROSITE" id="PS50932">
    <property type="entry name" value="HTH_LACI_2"/>
    <property type="match status" value="1"/>
</dbReference>
<dbReference type="InterPro" id="IPR028082">
    <property type="entry name" value="Peripla_BP_I"/>
</dbReference>
<dbReference type="RefSeq" id="WP_142528079.1">
    <property type="nucleotide sequence ID" value="NZ_CBCSJO010000001.1"/>
</dbReference>
<dbReference type="PANTHER" id="PTHR30146:SF109">
    <property type="entry name" value="HTH-TYPE TRANSCRIPTIONAL REGULATOR GALS"/>
    <property type="match status" value="1"/>
</dbReference>
<dbReference type="Gene3D" id="1.10.260.40">
    <property type="entry name" value="lambda repressor-like DNA-binding domains"/>
    <property type="match status" value="1"/>
</dbReference>
<evidence type="ECO:0000256" key="1">
    <source>
        <dbReference type="ARBA" id="ARBA00023015"/>
    </source>
</evidence>
<dbReference type="SUPFAM" id="SSF53822">
    <property type="entry name" value="Periplasmic binding protein-like I"/>
    <property type="match status" value="1"/>
</dbReference>
<dbReference type="CDD" id="cd06267">
    <property type="entry name" value="PBP1_LacI_sugar_binding-like"/>
    <property type="match status" value="1"/>
</dbReference>
<evidence type="ECO:0000313" key="5">
    <source>
        <dbReference type="EMBL" id="SMO65782.1"/>
    </source>
</evidence>
<dbReference type="GO" id="GO:0000976">
    <property type="term" value="F:transcription cis-regulatory region binding"/>
    <property type="evidence" value="ECO:0007669"/>
    <property type="project" value="TreeGrafter"/>
</dbReference>
<dbReference type="CDD" id="cd01392">
    <property type="entry name" value="HTH_LacI"/>
    <property type="match status" value="1"/>
</dbReference>
<dbReference type="InterPro" id="IPR010982">
    <property type="entry name" value="Lambda_DNA-bd_dom_sf"/>
</dbReference>
<dbReference type="EMBL" id="FXTN01000004">
    <property type="protein sequence ID" value="SMO65782.1"/>
    <property type="molecule type" value="Genomic_DNA"/>
</dbReference>
<dbReference type="InterPro" id="IPR046335">
    <property type="entry name" value="LacI/GalR-like_sensor"/>
</dbReference>
<name>A0A521D2A5_9SPHI</name>
<evidence type="ECO:0000256" key="3">
    <source>
        <dbReference type="ARBA" id="ARBA00023163"/>
    </source>
</evidence>
<dbReference type="Pfam" id="PF00356">
    <property type="entry name" value="LacI"/>
    <property type="match status" value="1"/>
</dbReference>
<dbReference type="Pfam" id="PF13377">
    <property type="entry name" value="Peripla_BP_3"/>
    <property type="match status" value="1"/>
</dbReference>
<reference evidence="5 6" key="1">
    <citation type="submission" date="2017-05" db="EMBL/GenBank/DDBJ databases">
        <authorList>
            <person name="Varghese N."/>
            <person name="Submissions S."/>
        </authorList>
    </citation>
    <scope>NUCLEOTIDE SEQUENCE [LARGE SCALE GENOMIC DNA]</scope>
    <source>
        <strain evidence="5 6">DSM 19036</strain>
    </source>
</reference>
<gene>
    <name evidence="5" type="ORF">SAMN06265348_104397</name>
</gene>
<dbReference type="Gene3D" id="3.40.50.2300">
    <property type="match status" value="2"/>
</dbReference>
<organism evidence="5 6">
    <name type="scientific">Pedobacter westerhofensis</name>
    <dbReference type="NCBI Taxonomy" id="425512"/>
    <lineage>
        <taxon>Bacteria</taxon>
        <taxon>Pseudomonadati</taxon>
        <taxon>Bacteroidota</taxon>
        <taxon>Sphingobacteriia</taxon>
        <taxon>Sphingobacteriales</taxon>
        <taxon>Sphingobacteriaceae</taxon>
        <taxon>Pedobacter</taxon>
    </lineage>
</organism>
<dbReference type="AlphaFoldDB" id="A0A521D2A5"/>
<keyword evidence="3" id="KW-0804">Transcription</keyword>
<dbReference type="InterPro" id="IPR000843">
    <property type="entry name" value="HTH_LacI"/>
</dbReference>
<keyword evidence="6" id="KW-1185">Reference proteome</keyword>
<evidence type="ECO:0000313" key="6">
    <source>
        <dbReference type="Proteomes" id="UP000320300"/>
    </source>
</evidence>
<dbReference type="OrthoDB" id="9803256at2"/>
<dbReference type="SMART" id="SM00354">
    <property type="entry name" value="HTH_LACI"/>
    <property type="match status" value="1"/>
</dbReference>
<accession>A0A521D2A5</accession>
<dbReference type="Proteomes" id="UP000320300">
    <property type="component" value="Unassembled WGS sequence"/>
</dbReference>
<dbReference type="PANTHER" id="PTHR30146">
    <property type="entry name" value="LACI-RELATED TRANSCRIPTIONAL REPRESSOR"/>
    <property type="match status" value="1"/>
</dbReference>
<evidence type="ECO:0000259" key="4">
    <source>
        <dbReference type="PROSITE" id="PS50932"/>
    </source>
</evidence>
<protein>
    <submittedName>
        <fullName evidence="5">Transcriptional regulator, LacI family</fullName>
    </submittedName>
</protein>
<sequence>MKENQQHHTILDLAAALKLSPATVSRALNNTSYVKKETKQRVMEMALKLGYRKNTMAAGLRNSKTNTIGLILPKISMFFHAEVVTVVQNLLHAQGYNLLIGQSNDDPAMEKELSETFFSSRVDAMIVSCTLQTIDFSHFDIFADHQVPILFYDRVPPGNYKARVIKGDDFQGGFIAGQHLAEAGCRNIGMINGPMTSNIYEARAAGFMGSLQYFNLPVRKTLFYHQELSTEQTIAALKKMFAAKNKPDGLFVTSDRNAVTVVQYAKENGIRIPEDLRIVGYSNDPVTAVISPSITTIDQFPSLFGSKLVETLLEMMDTIQTDEYIPAVVTPVKLVERESTSILKPIINPIKLK</sequence>
<feature type="domain" description="HTH lacI-type" evidence="4">
    <location>
        <begin position="9"/>
        <end position="62"/>
    </location>
</feature>